<dbReference type="SUPFAM" id="SSF51445">
    <property type="entry name" value="(Trans)glycosidases"/>
    <property type="match status" value="1"/>
</dbReference>
<name>A0A078KZG9_9GAMM</name>
<organism evidence="1 2">
    <name type="scientific">Legionella massiliensis</name>
    <dbReference type="NCBI Taxonomy" id="1034943"/>
    <lineage>
        <taxon>Bacteria</taxon>
        <taxon>Pseudomonadati</taxon>
        <taxon>Pseudomonadota</taxon>
        <taxon>Gammaproteobacteria</taxon>
        <taxon>Legionellales</taxon>
        <taxon>Legionellaceae</taxon>
        <taxon>Legionella</taxon>
    </lineage>
</organism>
<evidence type="ECO:0000313" key="2">
    <source>
        <dbReference type="Proteomes" id="UP000044071"/>
    </source>
</evidence>
<dbReference type="AlphaFoldDB" id="A0A078KZG9"/>
<dbReference type="InterPro" id="IPR017853">
    <property type="entry name" value="GH"/>
</dbReference>
<protein>
    <recommendedName>
        <fullName evidence="3">GH18 domain-containing protein</fullName>
    </recommendedName>
</protein>
<sequence length="168" mass="18427">MGGYVRGSGDSVIDFVTCMKAGAKYLNFRGWDMDTKAGHLTPEKSASNFPTFGHRLHDFLHGLAKNPDVIANISLTTADGSGQKLPYFLDHEELWPTFINDLTTMVLPNLGQGKFTGVELDFEYPESDQAERFTRLCAQIKSAITAVYPAGTLTVTTWAPLIPTSLPL</sequence>
<evidence type="ECO:0008006" key="3">
    <source>
        <dbReference type="Google" id="ProtNLM"/>
    </source>
</evidence>
<dbReference type="Gene3D" id="3.20.20.80">
    <property type="entry name" value="Glycosidases"/>
    <property type="match status" value="1"/>
</dbReference>
<evidence type="ECO:0000313" key="1">
    <source>
        <dbReference type="EMBL" id="CDZ77184.1"/>
    </source>
</evidence>
<reference evidence="1 2" key="1">
    <citation type="submission" date="2014-06" db="EMBL/GenBank/DDBJ databases">
        <authorList>
            <person name="Urmite Genomes Urmite Genomes"/>
        </authorList>
    </citation>
    <scope>NUCLEOTIDE SEQUENCE [LARGE SCALE GENOMIC DNA]</scope>
</reference>
<accession>A0A078KZG9</accession>
<dbReference type="RefSeq" id="WP_043873572.1">
    <property type="nucleotide sequence ID" value="NZ_CCVW01000001.1"/>
</dbReference>
<keyword evidence="2" id="KW-1185">Reference proteome</keyword>
<dbReference type="Proteomes" id="UP000044071">
    <property type="component" value="Unassembled WGS sequence"/>
</dbReference>
<proteinExistence type="predicted"/>
<gene>
    <name evidence="1" type="ORF">BN59_01466</name>
</gene>
<dbReference type="EMBL" id="CCSB01000001">
    <property type="protein sequence ID" value="CDZ77184.1"/>
    <property type="molecule type" value="Genomic_DNA"/>
</dbReference>